<evidence type="ECO:0000313" key="4">
    <source>
        <dbReference type="Proteomes" id="UP001152747"/>
    </source>
</evidence>
<dbReference type="Proteomes" id="UP001152747">
    <property type="component" value="Unassembled WGS sequence"/>
</dbReference>
<gene>
    <name evidence="3" type="ORF">CAMP_LOCUS5345</name>
</gene>
<comment type="caution">
    <text evidence="3">The sequence shown here is derived from an EMBL/GenBank/DDBJ whole genome shotgun (WGS) entry which is preliminary data.</text>
</comment>
<dbReference type="AlphaFoldDB" id="A0A9P1IDN2"/>
<name>A0A9P1IDN2_9PELO</name>
<dbReference type="InterPro" id="IPR011989">
    <property type="entry name" value="ARM-like"/>
</dbReference>
<keyword evidence="4" id="KW-1185">Reference proteome</keyword>
<dbReference type="EMBL" id="CANHGI010000002">
    <property type="protein sequence ID" value="CAI5442708.1"/>
    <property type="molecule type" value="Genomic_DNA"/>
</dbReference>
<dbReference type="Gene3D" id="1.25.10.10">
    <property type="entry name" value="Leucine-rich Repeat Variant"/>
    <property type="match status" value="1"/>
</dbReference>
<dbReference type="PANTHER" id="PTHR13322:SF2">
    <property type="entry name" value="INTEGRATOR COMPLEX SUBUNIT 7"/>
    <property type="match status" value="1"/>
</dbReference>
<comment type="similarity">
    <text evidence="1">Belongs to the Integrator subunit 7 family.</text>
</comment>
<protein>
    <recommendedName>
        <fullName evidence="2">Integrator complex subunit 7 N-terminal domain-containing protein</fullName>
    </recommendedName>
</protein>
<feature type="domain" description="Integrator complex subunit 7 N-terminal" evidence="2">
    <location>
        <begin position="8"/>
        <end position="281"/>
    </location>
</feature>
<dbReference type="OrthoDB" id="1921953at2759"/>
<reference evidence="3" key="1">
    <citation type="submission" date="2022-11" db="EMBL/GenBank/DDBJ databases">
        <authorList>
            <person name="Kikuchi T."/>
        </authorList>
    </citation>
    <scope>NUCLEOTIDE SEQUENCE</scope>
    <source>
        <strain evidence="3">PS1010</strain>
    </source>
</reference>
<dbReference type="GO" id="GO:0034472">
    <property type="term" value="P:snRNA 3'-end processing"/>
    <property type="evidence" value="ECO:0007669"/>
    <property type="project" value="TreeGrafter"/>
</dbReference>
<dbReference type="InterPro" id="IPR033060">
    <property type="entry name" value="INTS7"/>
</dbReference>
<dbReference type="InterPro" id="IPR056516">
    <property type="entry name" value="INTS7_N"/>
</dbReference>
<accession>A0A9P1IDN2</accession>
<dbReference type="SUPFAM" id="SSF48371">
    <property type="entry name" value="ARM repeat"/>
    <property type="match status" value="1"/>
</dbReference>
<dbReference type="Pfam" id="PF24436">
    <property type="entry name" value="INTS7_N"/>
    <property type="match status" value="1"/>
</dbReference>
<proteinExistence type="inferred from homology"/>
<evidence type="ECO:0000313" key="3">
    <source>
        <dbReference type="EMBL" id="CAI5442708.1"/>
    </source>
</evidence>
<organism evidence="3 4">
    <name type="scientific">Caenorhabditis angaria</name>
    <dbReference type="NCBI Taxonomy" id="860376"/>
    <lineage>
        <taxon>Eukaryota</taxon>
        <taxon>Metazoa</taxon>
        <taxon>Ecdysozoa</taxon>
        <taxon>Nematoda</taxon>
        <taxon>Chromadorea</taxon>
        <taxon>Rhabditida</taxon>
        <taxon>Rhabditina</taxon>
        <taxon>Rhabditomorpha</taxon>
        <taxon>Rhabditoidea</taxon>
        <taxon>Rhabditidae</taxon>
        <taxon>Peloderinae</taxon>
        <taxon>Caenorhabditis</taxon>
    </lineage>
</organism>
<evidence type="ECO:0000259" key="2">
    <source>
        <dbReference type="Pfam" id="PF24436"/>
    </source>
</evidence>
<dbReference type="PANTHER" id="PTHR13322">
    <property type="entry name" value="C1ORF73 PROTEIN"/>
    <property type="match status" value="1"/>
</dbReference>
<dbReference type="InterPro" id="IPR016024">
    <property type="entry name" value="ARM-type_fold"/>
</dbReference>
<dbReference type="GO" id="GO:0032039">
    <property type="term" value="C:integrator complex"/>
    <property type="evidence" value="ECO:0007669"/>
    <property type="project" value="InterPro"/>
</dbReference>
<evidence type="ECO:0000256" key="1">
    <source>
        <dbReference type="ARBA" id="ARBA00008565"/>
    </source>
</evidence>
<sequence>MAGANVILQNFDKGLRAHWPPEQLATIARLSRLFEENPVPTFVNSMLLRLADCFKDGTNDVRVSIARALGQCGSQLTLAFSSAEIFRRILVVSHSNDPNAREATLDVLSAIAPIFPESGQAHHIICESMNTSHDGEFRAACSAMKSFAQLSSMFSEDIVLRIGKLLEDSAICERRKIEICKVFSTMCANATTMDYVFDIVDNIINRNISDSLLSEFLEATTSLCIEIRYAIPKQIDNLLNILLPIKEDCSSAARIRMLIILRELKRLAEYSNIWKEEQVETF</sequence>